<evidence type="ECO:0000256" key="1">
    <source>
        <dbReference type="SAM" id="MobiDB-lite"/>
    </source>
</evidence>
<name>J3M9X4_ORYBR</name>
<organism evidence="2">
    <name type="scientific">Oryza brachyantha</name>
    <name type="common">malo sina</name>
    <dbReference type="NCBI Taxonomy" id="4533"/>
    <lineage>
        <taxon>Eukaryota</taxon>
        <taxon>Viridiplantae</taxon>
        <taxon>Streptophyta</taxon>
        <taxon>Embryophyta</taxon>
        <taxon>Tracheophyta</taxon>
        <taxon>Spermatophyta</taxon>
        <taxon>Magnoliopsida</taxon>
        <taxon>Liliopsida</taxon>
        <taxon>Poales</taxon>
        <taxon>Poaceae</taxon>
        <taxon>BOP clade</taxon>
        <taxon>Oryzoideae</taxon>
        <taxon>Oryzeae</taxon>
        <taxon>Oryzinae</taxon>
        <taxon>Oryza</taxon>
    </lineage>
</organism>
<dbReference type="Gramene" id="OB05G33980.1">
    <property type="protein sequence ID" value="OB05G33980.1"/>
    <property type="gene ID" value="OB05G33980"/>
</dbReference>
<reference evidence="2" key="1">
    <citation type="journal article" date="2013" name="Nat. Commun.">
        <title>Whole-genome sequencing of Oryza brachyantha reveals mechanisms underlying Oryza genome evolution.</title>
        <authorList>
            <person name="Chen J."/>
            <person name="Huang Q."/>
            <person name="Gao D."/>
            <person name="Wang J."/>
            <person name="Lang Y."/>
            <person name="Liu T."/>
            <person name="Li B."/>
            <person name="Bai Z."/>
            <person name="Luis Goicoechea J."/>
            <person name="Liang C."/>
            <person name="Chen C."/>
            <person name="Zhang W."/>
            <person name="Sun S."/>
            <person name="Liao Y."/>
            <person name="Zhang X."/>
            <person name="Yang L."/>
            <person name="Song C."/>
            <person name="Wang M."/>
            <person name="Shi J."/>
            <person name="Liu G."/>
            <person name="Liu J."/>
            <person name="Zhou H."/>
            <person name="Zhou W."/>
            <person name="Yu Q."/>
            <person name="An N."/>
            <person name="Chen Y."/>
            <person name="Cai Q."/>
            <person name="Wang B."/>
            <person name="Liu B."/>
            <person name="Min J."/>
            <person name="Huang Y."/>
            <person name="Wu H."/>
            <person name="Li Z."/>
            <person name="Zhang Y."/>
            <person name="Yin Y."/>
            <person name="Song W."/>
            <person name="Jiang J."/>
            <person name="Jackson S.A."/>
            <person name="Wing R.A."/>
            <person name="Wang J."/>
            <person name="Chen M."/>
        </authorList>
    </citation>
    <scope>NUCLEOTIDE SEQUENCE [LARGE SCALE GENOMIC DNA]</scope>
    <source>
        <strain evidence="2">cv. IRGC 101232</strain>
    </source>
</reference>
<reference evidence="2" key="2">
    <citation type="submission" date="2013-04" db="UniProtKB">
        <authorList>
            <consortium name="EnsemblPlants"/>
        </authorList>
    </citation>
    <scope>IDENTIFICATION</scope>
</reference>
<proteinExistence type="predicted"/>
<dbReference type="AlphaFoldDB" id="J3M9X4"/>
<sequence length="132" mass="14997">MVVRFSPQPYYLQLPTTAFRVFQRKDSWNGGGAAAEHSWSELPGLDGRMLFVGRGCSRSYEAAGNYPGYEGVYFLDDRSYHDTTILCGKSAERQFPFSDNGKWSEEEEPPRIEGFFPEPSLSNYSPPVWILP</sequence>
<dbReference type="OMA" id="CGKSAER"/>
<dbReference type="HOGENOM" id="CLU_158248_0_0_1"/>
<accession>J3M9X4</accession>
<evidence type="ECO:0000313" key="2">
    <source>
        <dbReference type="EnsemblPlants" id="OB05G33980.1"/>
    </source>
</evidence>
<protein>
    <submittedName>
        <fullName evidence="2">Uncharacterized protein</fullName>
    </submittedName>
</protein>
<dbReference type="Proteomes" id="UP000006038">
    <property type="component" value="Chromosome 5"/>
</dbReference>
<feature type="region of interest" description="Disordered" evidence="1">
    <location>
        <begin position="98"/>
        <end position="125"/>
    </location>
</feature>
<dbReference type="EnsemblPlants" id="OB05G33980.1">
    <property type="protein sequence ID" value="OB05G33980.1"/>
    <property type="gene ID" value="OB05G33980"/>
</dbReference>
<evidence type="ECO:0000313" key="3">
    <source>
        <dbReference type="Proteomes" id="UP000006038"/>
    </source>
</evidence>
<keyword evidence="3" id="KW-1185">Reference proteome</keyword>